<feature type="compositionally biased region" description="Polar residues" evidence="2">
    <location>
        <begin position="163"/>
        <end position="178"/>
    </location>
</feature>
<feature type="compositionally biased region" description="Low complexity" evidence="2">
    <location>
        <begin position="186"/>
        <end position="195"/>
    </location>
</feature>
<feature type="compositionally biased region" description="Basic and acidic residues" evidence="2">
    <location>
        <begin position="150"/>
        <end position="159"/>
    </location>
</feature>
<evidence type="ECO:0000259" key="3">
    <source>
        <dbReference type="PROSITE" id="PS50158"/>
    </source>
</evidence>
<evidence type="ECO:0000256" key="1">
    <source>
        <dbReference type="PROSITE-ProRule" id="PRU00047"/>
    </source>
</evidence>
<keyword evidence="1" id="KW-0479">Metal-binding</keyword>
<reference evidence="4 5" key="1">
    <citation type="submission" date="2018-03" db="EMBL/GenBank/DDBJ databases">
        <authorList>
            <person name="Guldener U."/>
        </authorList>
    </citation>
    <scope>NUCLEOTIDE SEQUENCE [LARGE SCALE GENOMIC DNA]</scope>
    <source>
        <strain evidence="4 5">NBRC100155</strain>
    </source>
</reference>
<protein>
    <recommendedName>
        <fullName evidence="3">CCHC-type domain-containing protein</fullName>
    </recommendedName>
</protein>
<dbReference type="AlphaFoldDB" id="A0A5C3ECA9"/>
<feature type="compositionally biased region" description="Polar residues" evidence="2">
    <location>
        <begin position="269"/>
        <end position="281"/>
    </location>
</feature>
<dbReference type="GO" id="GO:0003676">
    <property type="term" value="F:nucleic acid binding"/>
    <property type="evidence" value="ECO:0007669"/>
    <property type="project" value="InterPro"/>
</dbReference>
<feature type="region of interest" description="Disordered" evidence="2">
    <location>
        <begin position="106"/>
        <end position="134"/>
    </location>
</feature>
<accession>A0A5C3ECA9</accession>
<keyword evidence="5" id="KW-1185">Reference proteome</keyword>
<dbReference type="Proteomes" id="UP000324022">
    <property type="component" value="Unassembled WGS sequence"/>
</dbReference>
<evidence type="ECO:0000313" key="5">
    <source>
        <dbReference type="Proteomes" id="UP000324022"/>
    </source>
</evidence>
<feature type="domain" description="CCHC-type" evidence="3">
    <location>
        <begin position="799"/>
        <end position="814"/>
    </location>
</feature>
<name>A0A5C3ECA9_9BASI</name>
<dbReference type="InterPro" id="IPR001878">
    <property type="entry name" value="Znf_CCHC"/>
</dbReference>
<organism evidence="4 5">
    <name type="scientific">Ustilago trichophora</name>
    <dbReference type="NCBI Taxonomy" id="86804"/>
    <lineage>
        <taxon>Eukaryota</taxon>
        <taxon>Fungi</taxon>
        <taxon>Dikarya</taxon>
        <taxon>Basidiomycota</taxon>
        <taxon>Ustilaginomycotina</taxon>
        <taxon>Ustilaginomycetes</taxon>
        <taxon>Ustilaginales</taxon>
        <taxon>Ustilaginaceae</taxon>
        <taxon>Ustilago</taxon>
    </lineage>
</organism>
<keyword evidence="1" id="KW-0863">Zinc-finger</keyword>
<proteinExistence type="predicted"/>
<gene>
    <name evidence="4" type="ORF">UTRI_04701</name>
</gene>
<dbReference type="EMBL" id="OOIN01000022">
    <property type="protein sequence ID" value="SPO28304.1"/>
    <property type="molecule type" value="Genomic_DNA"/>
</dbReference>
<sequence length="892" mass="98488">MVNSNRNRRRAVLLYRIPTTTPLQALAMFPPCDMPDCDIDCSIDHRGGREFYSLFVPLNGKDLLRKAHDCSQQWGCGVQIGTYGRFREQKTGRAVTLPRPNVGVPLFPGAPKEVPSHSAAHAARPHQSEPPLAAVSASRSLPALFSAARQEGREHENQAARRATQSSSIASARQTTPYLRQRHPPGASASGSDASRTNRGVPEGHSTAHLRERPQLPPVVTEVGEAEPVHSSARSRPPVLPQVATGAATAPSLLRGNTPDVSAGESVPGFSSQSDGSGTTASPILMQWTGAGGPSQDSAPSVGVVEARARWQLISARTPILGNLSRPIEDESKELLQRMLSLADQLPRGQYMWYPPLSANATFSSLQLEWILKRKRNLCARVASTAEVQKFSDAFCRHFVIARMHGSYFVARLLGTPAVPTEVLDAFESIRVHWSIERIFTPVIRRIVTLLTQRPPHYVHCDSIYTVQLLTADVWFLLLAQAVWDLYHLTLPVQRLRQILSARSELYTVGEDRQELWDAFMALPMEPNNATLIAAAGARPRGIILDEDKVYFNCEPIVKVERSPEWAKSRSKWSKVAIPASAMQDVYGIGVDAQLGYVVRFRGMRDGGTQPMATLHEHFVNLQKAMSPAVASSGLKHRLFQLVQPVLVQHRFGATPNGIGPMEIEFHFASQSHATMALLTVHRWAHWLELSDAKLVVLEGEEGHRGWLCALFCVIVVPVPEDLPEYLGAFGKNTLSSTPESICVVAKDGDQYHVVLRYRTPMLARQMMGVRVQITSRGEKVVYSSPLVPHIPMDVPSVCTRCGRLGHPSESCPSDGRPVHPGSSCQLCKRVRTLDERMALCTQKGKVKTCVLVSGFMDNAKAMRDVLLENWDRDSLFAEEHSTLLSQLFDEM</sequence>
<evidence type="ECO:0000313" key="4">
    <source>
        <dbReference type="EMBL" id="SPO28304.1"/>
    </source>
</evidence>
<keyword evidence="1" id="KW-0862">Zinc</keyword>
<dbReference type="PROSITE" id="PS50158">
    <property type="entry name" value="ZF_CCHC"/>
    <property type="match status" value="1"/>
</dbReference>
<evidence type="ECO:0000256" key="2">
    <source>
        <dbReference type="SAM" id="MobiDB-lite"/>
    </source>
</evidence>
<feature type="region of interest" description="Disordered" evidence="2">
    <location>
        <begin position="148"/>
        <end position="281"/>
    </location>
</feature>
<dbReference type="GO" id="GO:0008270">
    <property type="term" value="F:zinc ion binding"/>
    <property type="evidence" value="ECO:0007669"/>
    <property type="project" value="UniProtKB-KW"/>
</dbReference>